<protein>
    <recommendedName>
        <fullName evidence="3">Topoisomerase 1-associated factor 1</fullName>
    </recommendedName>
</protein>
<feature type="region of interest" description="Disordered" evidence="10">
    <location>
        <begin position="319"/>
        <end position="343"/>
    </location>
</feature>
<comment type="subcellular location">
    <subcellularLocation>
        <location evidence="1">Nucleus</location>
    </subcellularLocation>
</comment>
<feature type="compositionally biased region" description="Low complexity" evidence="10">
    <location>
        <begin position="1170"/>
        <end position="1186"/>
    </location>
</feature>
<dbReference type="GO" id="GO:0043111">
    <property type="term" value="P:replication fork arrest"/>
    <property type="evidence" value="ECO:0007669"/>
    <property type="project" value="TreeGrafter"/>
</dbReference>
<dbReference type="GO" id="GO:0000076">
    <property type="term" value="P:DNA replication checkpoint signaling"/>
    <property type="evidence" value="ECO:0007669"/>
    <property type="project" value="TreeGrafter"/>
</dbReference>
<comment type="similarity">
    <text evidence="2">Belongs to the timeless family.</text>
</comment>
<feature type="region of interest" description="Disordered" evidence="10">
    <location>
        <begin position="994"/>
        <end position="1022"/>
    </location>
</feature>
<evidence type="ECO:0000256" key="4">
    <source>
        <dbReference type="ARBA" id="ARBA00022763"/>
    </source>
</evidence>
<evidence type="ECO:0000256" key="10">
    <source>
        <dbReference type="SAM" id="MobiDB-lite"/>
    </source>
</evidence>
<evidence type="ECO:0000256" key="6">
    <source>
        <dbReference type="ARBA" id="ARBA00023204"/>
    </source>
</evidence>
<dbReference type="Proteomes" id="UP000189911">
    <property type="component" value="Chromosome G"/>
</dbReference>
<dbReference type="PANTHER" id="PTHR22940">
    <property type="entry name" value="TIMEOUT/TIMELESS-2"/>
    <property type="match status" value="1"/>
</dbReference>
<proteinExistence type="inferred from homology"/>
<dbReference type="Pfam" id="PF04821">
    <property type="entry name" value="TIMELESS"/>
    <property type="match status" value="1"/>
</dbReference>
<dbReference type="InterPro" id="IPR044998">
    <property type="entry name" value="Timeless"/>
</dbReference>
<dbReference type="EMBL" id="LT598453">
    <property type="protein sequence ID" value="SCV03101.1"/>
    <property type="molecule type" value="Genomic_DNA"/>
</dbReference>
<reference evidence="13" key="1">
    <citation type="submission" date="2016-03" db="EMBL/GenBank/DDBJ databases">
        <authorList>
            <person name="Devillers Hugo."/>
        </authorList>
    </citation>
    <scope>NUCLEOTIDE SEQUENCE [LARGE SCALE GENOMIC DNA]</scope>
</reference>
<dbReference type="GO" id="GO:0003677">
    <property type="term" value="F:DNA binding"/>
    <property type="evidence" value="ECO:0007669"/>
    <property type="project" value="TreeGrafter"/>
</dbReference>
<feature type="region of interest" description="Disordered" evidence="10">
    <location>
        <begin position="1155"/>
        <end position="1224"/>
    </location>
</feature>
<dbReference type="GO" id="GO:0051321">
    <property type="term" value="P:meiotic cell cycle"/>
    <property type="evidence" value="ECO:0007669"/>
    <property type="project" value="UniProtKB-KW"/>
</dbReference>
<dbReference type="AlphaFoldDB" id="A0A1G4KFA0"/>
<dbReference type="GO" id="GO:0031298">
    <property type="term" value="C:replication fork protection complex"/>
    <property type="evidence" value="ECO:0007669"/>
    <property type="project" value="TreeGrafter"/>
</dbReference>
<keyword evidence="8" id="KW-0469">Meiosis</keyword>
<organism evidence="12 13">
    <name type="scientific">Lachancea nothofagi CBS 11611</name>
    <dbReference type="NCBI Taxonomy" id="1266666"/>
    <lineage>
        <taxon>Eukaryota</taxon>
        <taxon>Fungi</taxon>
        <taxon>Dikarya</taxon>
        <taxon>Ascomycota</taxon>
        <taxon>Saccharomycotina</taxon>
        <taxon>Saccharomycetes</taxon>
        <taxon>Saccharomycetales</taxon>
        <taxon>Saccharomycetaceae</taxon>
        <taxon>Lachancea</taxon>
    </lineage>
</organism>
<keyword evidence="13" id="KW-1185">Reference proteome</keyword>
<feature type="region of interest" description="Disordered" evidence="10">
    <location>
        <begin position="1"/>
        <end position="22"/>
    </location>
</feature>
<feature type="compositionally biased region" description="Basic residues" evidence="10">
    <location>
        <begin position="1006"/>
        <end position="1022"/>
    </location>
</feature>
<evidence type="ECO:0000256" key="5">
    <source>
        <dbReference type="ARBA" id="ARBA00022880"/>
    </source>
</evidence>
<accession>A0A1G4KFA0</accession>
<keyword evidence="5" id="KW-0236">DNA replication inhibitor</keyword>
<evidence type="ECO:0000313" key="13">
    <source>
        <dbReference type="Proteomes" id="UP000189911"/>
    </source>
</evidence>
<feature type="compositionally biased region" description="Polar residues" evidence="10">
    <location>
        <begin position="1187"/>
        <end position="1208"/>
    </location>
</feature>
<dbReference type="PANTHER" id="PTHR22940:SF4">
    <property type="entry name" value="PROTEIN TIMELESS HOMOLOG"/>
    <property type="match status" value="1"/>
</dbReference>
<dbReference type="InterPro" id="IPR006906">
    <property type="entry name" value="Timeless_N"/>
</dbReference>
<keyword evidence="4" id="KW-0227">DNA damage</keyword>
<evidence type="ECO:0000256" key="7">
    <source>
        <dbReference type="ARBA" id="ARBA00023242"/>
    </source>
</evidence>
<feature type="domain" description="Timeless N-terminal" evidence="11">
    <location>
        <begin position="59"/>
        <end position="376"/>
    </location>
</feature>
<keyword evidence="9" id="KW-0131">Cell cycle</keyword>
<evidence type="ECO:0000259" key="11">
    <source>
        <dbReference type="Pfam" id="PF04821"/>
    </source>
</evidence>
<dbReference type="GO" id="GO:0006281">
    <property type="term" value="P:DNA repair"/>
    <property type="evidence" value="ECO:0007669"/>
    <property type="project" value="UniProtKB-KW"/>
</dbReference>
<dbReference type="OrthoDB" id="310853at2759"/>
<evidence type="ECO:0000256" key="2">
    <source>
        <dbReference type="ARBA" id="ARBA00008174"/>
    </source>
</evidence>
<evidence type="ECO:0000256" key="8">
    <source>
        <dbReference type="ARBA" id="ARBA00023254"/>
    </source>
</evidence>
<keyword evidence="6" id="KW-0234">DNA repair</keyword>
<evidence type="ECO:0000256" key="9">
    <source>
        <dbReference type="ARBA" id="ARBA00023306"/>
    </source>
</evidence>
<evidence type="ECO:0000313" key="12">
    <source>
        <dbReference type="EMBL" id="SCV03101.1"/>
    </source>
</evidence>
<name>A0A1G4KFA0_9SACH</name>
<sequence>MASTEEALPEKPTDLADNGGDFADYESQSQSSMILEARIALLSTAIGGPDHSSSIEPPPYKIGDDCLACLKDLKRWFKLVDERQSRWDVAAAAAHYNIFTDDLLPIMTNWEQSYSAAATLTRKRGGKIEDYLKNKAYNDKIALNALQLMVLMTWPLILTDQSTQNHVEHYSRLKKSQVIYKKAILSSENGKALKGAVRLAVEVIKIEKRLRSARDNVTLRLVLNFLRNVAAIEPSDLTLSSKKSLSKGINSRDMLPPNISKSDISLAAVIEAFSSNKVFGLLLTLSSSLNKEFDAAFINIPLMELMFFLVKNVNHSILLPRDPKSHGRSKQSVREEGTTEAGQELSKLLQKEHMMRKNVIQNTSTRHSRFGTMLSIQTPDNRRLTVSGGQNLLNGESALQKMDSRKKWNKRNVSKNETVEGLPSNFMTFGEETTYWSETTALKFRKFIDDFMKSGFNVLLHSATGYFTTEDGNMVIVHQIQYLLFYAWFLKYHRTAQIDNKITSFEAISFALRDTALILVGQLLRKAVETKIWAVVHAGMIAFKELFSLLESMGENEREIIDHIEHHIFQEERLKLFSVLPRTASNHSVSYVRSCIQLVHVLLKILESKAKASELVEKGSDAISNREVSYEEEAKILAEEEGIELEEAFELLDPMARRQNINFKRVQRSFANESTVKTYITFLQNFKELADEDIKKCIQFLYRIFVSIEEESLLYRIDFLILVKEMLSPTGLPMMSKSKKYVVKFADIFMTRFKERLKSSPSWYVGILFPAIHDREAGHYQRYGEELKLDSTEKVVTPSEFRLASLIEGMSSSAVLDLKFGVIVSTLVDKEKETCVEALRDNLRRSCDTLKSWLLSEASRGDNTVHNLREKFEAPNPVVQRAVHGDPDFRALLKLCGYVPTRTTHEKCVLSENSQIAELEVAADLITKYLNNTFDTPNGEPSSFYLNRPALEGSRHPENDVINGNTIGNEYEADNIDQEENQYFQALAYNMTTEGRNEDSTGRGVGLKKKKQAEKKDRSIKKKRKIRVDENRLPELPGEISESVSRTSKVTSAEFISDSDESEDEGVRSAFYENEMYMRYLLDKHNGSLPHNKFIQFAVFSSERMQNGGHTINDYTDLFDGPVPSLLGLKNRETCGSDNLAPRLNEALAKKIEEKSPLSIPQDNTFANDLPTNLTSSRSLSPNSSTEASGQNDTDASTDNERMNNTTQLKKRRRLRIDDDDDDE</sequence>
<evidence type="ECO:0000256" key="3">
    <source>
        <dbReference type="ARBA" id="ARBA00021529"/>
    </source>
</evidence>
<evidence type="ECO:0000256" key="1">
    <source>
        <dbReference type="ARBA" id="ARBA00004123"/>
    </source>
</evidence>
<gene>
    <name evidence="12" type="ORF">LANO_0G02146G</name>
</gene>
<keyword evidence="7" id="KW-0539">Nucleus</keyword>